<organism evidence="1 2">
    <name type="scientific">Streptomyces fragilis</name>
    <dbReference type="NCBI Taxonomy" id="67301"/>
    <lineage>
        <taxon>Bacteria</taxon>
        <taxon>Bacillati</taxon>
        <taxon>Actinomycetota</taxon>
        <taxon>Actinomycetes</taxon>
        <taxon>Kitasatosporales</taxon>
        <taxon>Streptomycetaceae</taxon>
        <taxon>Streptomyces</taxon>
    </lineage>
</organism>
<sequence>MNQRKYTEEEKLAYLEKASLIGHSRARRELGYPNSWSTANSWSKEFGVEIALSELKQKSSAFNQWYREEELLIAMQDIIDRGMEIVNERPDITGDELKKTAEAVNKAVQTMNLIQGKATSRNGTEQPSETDKAIENLSKAFQAAEQKVTGLGAPEGI</sequence>
<dbReference type="EMBL" id="JBEZUR010000001">
    <property type="protein sequence ID" value="MEU3552732.1"/>
    <property type="molecule type" value="Genomic_DNA"/>
</dbReference>
<evidence type="ECO:0008006" key="3">
    <source>
        <dbReference type="Google" id="ProtNLM"/>
    </source>
</evidence>
<evidence type="ECO:0000313" key="1">
    <source>
        <dbReference type="EMBL" id="MEU3552732.1"/>
    </source>
</evidence>
<evidence type="ECO:0000313" key="2">
    <source>
        <dbReference type="Proteomes" id="UP001550850"/>
    </source>
</evidence>
<reference evidence="1 2" key="1">
    <citation type="submission" date="2024-06" db="EMBL/GenBank/DDBJ databases">
        <title>The Natural Products Discovery Center: Release of the First 8490 Sequenced Strains for Exploring Actinobacteria Biosynthetic Diversity.</title>
        <authorList>
            <person name="Kalkreuter E."/>
            <person name="Kautsar S.A."/>
            <person name="Yang D."/>
            <person name="Bader C.D."/>
            <person name="Teijaro C.N."/>
            <person name="Fluegel L."/>
            <person name="Davis C.M."/>
            <person name="Simpson J.R."/>
            <person name="Lauterbach L."/>
            <person name="Steele A.D."/>
            <person name="Gui C."/>
            <person name="Meng S."/>
            <person name="Li G."/>
            <person name="Viehrig K."/>
            <person name="Ye F."/>
            <person name="Su P."/>
            <person name="Kiefer A.F."/>
            <person name="Nichols A."/>
            <person name="Cepeda A.J."/>
            <person name="Yan W."/>
            <person name="Fan B."/>
            <person name="Jiang Y."/>
            <person name="Adhikari A."/>
            <person name="Zheng C.-J."/>
            <person name="Schuster L."/>
            <person name="Cowan T.M."/>
            <person name="Smanski M.J."/>
            <person name="Chevrette M.G."/>
            <person name="De Carvalho L.P.S."/>
            <person name="Shen B."/>
        </authorList>
    </citation>
    <scope>NUCLEOTIDE SEQUENCE [LARGE SCALE GENOMIC DNA]</scope>
    <source>
        <strain evidence="1 2">NPDC038104</strain>
    </source>
</reference>
<proteinExistence type="predicted"/>
<dbReference type="Proteomes" id="UP001550850">
    <property type="component" value="Unassembled WGS sequence"/>
</dbReference>
<protein>
    <recommendedName>
        <fullName evidence="3">Terminase small subunit</fullName>
    </recommendedName>
</protein>
<accession>A0ABV2YAH4</accession>
<comment type="caution">
    <text evidence="1">The sequence shown here is derived from an EMBL/GenBank/DDBJ whole genome shotgun (WGS) entry which is preliminary data.</text>
</comment>
<keyword evidence="2" id="KW-1185">Reference proteome</keyword>
<gene>
    <name evidence="1" type="ORF">AB0E65_00620</name>
</gene>
<dbReference type="RefSeq" id="WP_159105626.1">
    <property type="nucleotide sequence ID" value="NZ_BEVZ01000003.1"/>
</dbReference>
<name>A0ABV2YAH4_9ACTN</name>